<proteinExistence type="predicted"/>
<evidence type="ECO:0000256" key="1">
    <source>
        <dbReference type="SAM" id="SignalP"/>
    </source>
</evidence>
<comment type="caution">
    <text evidence="3">The sequence shown here is derived from an EMBL/GenBank/DDBJ whole genome shotgun (WGS) entry which is preliminary data.</text>
</comment>
<dbReference type="InterPro" id="IPR024618">
    <property type="entry name" value="DUF3857"/>
</dbReference>
<dbReference type="Gene3D" id="3.10.620.30">
    <property type="match status" value="1"/>
</dbReference>
<gene>
    <name evidence="3" type="ORF">J1C55_09455</name>
</gene>
<evidence type="ECO:0000313" key="3">
    <source>
        <dbReference type="EMBL" id="MCC1484814.1"/>
    </source>
</evidence>
<feature type="signal peptide" evidence="1">
    <location>
        <begin position="1"/>
        <end position="18"/>
    </location>
</feature>
<evidence type="ECO:0000313" key="4">
    <source>
        <dbReference type="Proteomes" id="UP000778797"/>
    </source>
</evidence>
<reference evidence="4" key="1">
    <citation type="submission" date="2021-03" db="EMBL/GenBank/DDBJ databases">
        <title>Genome of Cognatishimia sp. F0-27.</title>
        <authorList>
            <person name="Ping X."/>
        </authorList>
    </citation>
    <scope>NUCLEOTIDE SEQUENCE [LARGE SCALE GENOMIC DNA]</scope>
    <source>
        <strain evidence="4">E313</strain>
    </source>
</reference>
<dbReference type="Pfam" id="PF12969">
    <property type="entry name" value="DUF3857"/>
    <property type="match status" value="1"/>
</dbReference>
<evidence type="ECO:0000259" key="2">
    <source>
        <dbReference type="Pfam" id="PF12969"/>
    </source>
</evidence>
<dbReference type="EMBL" id="JAFMPT010000011">
    <property type="protein sequence ID" value="MCC1484814.1"/>
    <property type="molecule type" value="Genomic_DNA"/>
</dbReference>
<reference evidence="4" key="2">
    <citation type="submission" date="2023-07" db="EMBL/GenBank/DDBJ databases">
        <title>Genome of Winogradskyella sp. E313.</title>
        <authorList>
            <person name="Zhou Y."/>
        </authorList>
    </citation>
    <scope>NUCLEOTIDE SEQUENCE [LARGE SCALE GENOMIC DNA]</scope>
    <source>
        <strain evidence="4">E313</strain>
    </source>
</reference>
<name>A0ABS8ENN1_9FLAO</name>
<dbReference type="RefSeq" id="WP_227477261.1">
    <property type="nucleotide sequence ID" value="NZ_JAFMPT010000011.1"/>
</dbReference>
<keyword evidence="1" id="KW-0732">Signal</keyword>
<sequence length="649" mass="75752">MKILILLYLLFSSVQTFSQDYTFGMKVTRDELKTTVYQKDSTANALTIYDYGSASFNKETFWLNIEYKQKVKILTTDGLNRGEIEIPLYRNKSSKESIKDIKAMTYNIENGEVIISKISPEAIFKDESTKNWTIVRLVLPNVKVGSVITYSYTKSTSFINKFEPWYFQGQDPVLYSEYNTSIPGNYEYNIKLVGSIPLFSQENDIDYYCLEAGRGASANCAVTKYIMKNIPAYKDENFTTTRNNYLSHIEYELSVIRHFDGQIEKLTKSWDDIDKDMKGDPNFGRLLNRKNAVKDLLPKTITDIPEQLEKAKAIYQFVLDDYRWNNKYGRYDASTKRLIEDKSGNAYELNIFLENLLSSQDFEVYPILISTRDNGLATKVYPVNTDFNYMILKTIIDEKEYFIDATDPYLAFGELPYRCLNQYGRLFDFKYASYWEDIVPKNYSAYQISAKLELNDNNLLSGVIKNKSTGYVSYDIREAYYENPSQYLERLKNQYAQINIKEHRITSLSKNSTSFDEELNVILEDEFIGNKVYLNPFLIKFYSENPFKLQQRTYPIDFGYKQSYSYVLEIDLKNKLKVIELPEKMTLALPNKTGSVLFSFNSNENKLSIFMRIKFDKPIYGAEYYEALKNFMSKVVEIQNNIIVVLEKQ</sequence>
<dbReference type="Gene3D" id="2.60.120.1130">
    <property type="match status" value="1"/>
</dbReference>
<protein>
    <submittedName>
        <fullName evidence="3">DUF3857 domain-containing protein</fullName>
    </submittedName>
</protein>
<keyword evidence="4" id="KW-1185">Reference proteome</keyword>
<feature type="domain" description="DUF3857" evidence="2">
    <location>
        <begin position="66"/>
        <end position="194"/>
    </location>
</feature>
<accession>A0ABS8ENN1</accession>
<dbReference type="Gene3D" id="2.60.40.3140">
    <property type="match status" value="1"/>
</dbReference>
<feature type="chain" id="PRO_5045404359" evidence="1">
    <location>
        <begin position="19"/>
        <end position="649"/>
    </location>
</feature>
<dbReference type="Proteomes" id="UP000778797">
    <property type="component" value="Unassembled WGS sequence"/>
</dbReference>
<organism evidence="3 4">
    <name type="scientific">Winogradskyella immobilis</name>
    <dbReference type="NCBI Taxonomy" id="2816852"/>
    <lineage>
        <taxon>Bacteria</taxon>
        <taxon>Pseudomonadati</taxon>
        <taxon>Bacteroidota</taxon>
        <taxon>Flavobacteriia</taxon>
        <taxon>Flavobacteriales</taxon>
        <taxon>Flavobacteriaceae</taxon>
        <taxon>Winogradskyella</taxon>
    </lineage>
</organism>